<accession>A0A0W0SW44</accession>
<feature type="compositionally biased region" description="Polar residues" evidence="1">
    <location>
        <begin position="58"/>
        <end position="78"/>
    </location>
</feature>
<dbReference type="STRING" id="1212489.Ldro_1187"/>
<organism evidence="2 3">
    <name type="scientific">Legionella drozanskii LLAP-1</name>
    <dbReference type="NCBI Taxonomy" id="1212489"/>
    <lineage>
        <taxon>Bacteria</taxon>
        <taxon>Pseudomonadati</taxon>
        <taxon>Pseudomonadota</taxon>
        <taxon>Gammaproteobacteria</taxon>
        <taxon>Legionellales</taxon>
        <taxon>Legionellaceae</taxon>
        <taxon>Legionella</taxon>
    </lineage>
</organism>
<reference evidence="2 3" key="1">
    <citation type="submission" date="2015-11" db="EMBL/GenBank/DDBJ databases">
        <title>Genomic analysis of 38 Legionella species identifies large and diverse effector repertoires.</title>
        <authorList>
            <person name="Burstein D."/>
            <person name="Amaro F."/>
            <person name="Zusman T."/>
            <person name="Lifshitz Z."/>
            <person name="Cohen O."/>
            <person name="Gilbert J.A."/>
            <person name="Pupko T."/>
            <person name="Shuman H.A."/>
            <person name="Segal G."/>
        </authorList>
    </citation>
    <scope>NUCLEOTIDE SEQUENCE [LARGE SCALE GENOMIC DNA]</scope>
    <source>
        <strain evidence="2 3">ATCC 700990</strain>
    </source>
</reference>
<dbReference type="Proteomes" id="UP000054736">
    <property type="component" value="Unassembled WGS sequence"/>
</dbReference>
<name>A0A0W0SW44_9GAMM</name>
<sequence>MKPINSYLKINIIGQLILIIFLLTFLLNETYAKAGCCANHGGVAGCNASTNYQKCNDGTTSPTCSCGKAKTSNSTKSLKSATITPKSASSSKSATSNSAKSLRKQTSTKSSRCCARHGGVAQCNKVTGYQQCKDKTMSPTCKC</sequence>
<evidence type="ECO:0000256" key="1">
    <source>
        <dbReference type="SAM" id="MobiDB-lite"/>
    </source>
</evidence>
<keyword evidence="3" id="KW-1185">Reference proteome</keyword>
<dbReference type="AlphaFoldDB" id="A0A0W0SW44"/>
<feature type="region of interest" description="Disordered" evidence="1">
    <location>
        <begin position="58"/>
        <end position="108"/>
    </location>
</feature>
<gene>
    <name evidence="2" type="ORF">Ldro_1187</name>
</gene>
<dbReference type="EMBL" id="LNXY01000020">
    <property type="protein sequence ID" value="KTC87568.1"/>
    <property type="molecule type" value="Genomic_DNA"/>
</dbReference>
<dbReference type="PATRIC" id="fig|1212489.4.peg.1251"/>
<evidence type="ECO:0000313" key="2">
    <source>
        <dbReference type="EMBL" id="KTC87568.1"/>
    </source>
</evidence>
<comment type="caution">
    <text evidence="2">The sequence shown here is derived from an EMBL/GenBank/DDBJ whole genome shotgun (WGS) entry which is preliminary data.</text>
</comment>
<feature type="compositionally biased region" description="Low complexity" evidence="1">
    <location>
        <begin position="79"/>
        <end position="100"/>
    </location>
</feature>
<dbReference type="OrthoDB" id="5653475at2"/>
<protein>
    <recommendedName>
        <fullName evidence="4">Neurogenic locus notch like protein</fullName>
    </recommendedName>
</protein>
<dbReference type="RefSeq" id="WP_058495494.1">
    <property type="nucleotide sequence ID" value="NZ_CAAAIU010000010.1"/>
</dbReference>
<evidence type="ECO:0000313" key="3">
    <source>
        <dbReference type="Proteomes" id="UP000054736"/>
    </source>
</evidence>
<evidence type="ECO:0008006" key="4">
    <source>
        <dbReference type="Google" id="ProtNLM"/>
    </source>
</evidence>
<proteinExistence type="predicted"/>